<comment type="caution">
    <text evidence="1">The sequence shown here is derived from an EMBL/GenBank/DDBJ whole genome shotgun (WGS) entry which is preliminary data.</text>
</comment>
<dbReference type="OrthoDB" id="63112at2759"/>
<dbReference type="PANTHER" id="PTHR15396:SF1">
    <property type="entry name" value="RIBONUCLEASE P PROTEIN SUBUNIT P40"/>
    <property type="match status" value="1"/>
</dbReference>
<dbReference type="GO" id="GO:0000171">
    <property type="term" value="F:ribonuclease MRP activity"/>
    <property type="evidence" value="ECO:0007669"/>
    <property type="project" value="TreeGrafter"/>
</dbReference>
<proteinExistence type="predicted"/>
<dbReference type="Pfam" id="PF08584">
    <property type="entry name" value="Ribonuc_P_40"/>
    <property type="match status" value="1"/>
</dbReference>
<dbReference type="GO" id="GO:0004526">
    <property type="term" value="F:ribonuclease P activity"/>
    <property type="evidence" value="ECO:0007669"/>
    <property type="project" value="TreeGrafter"/>
</dbReference>
<dbReference type="Proteomes" id="UP000562929">
    <property type="component" value="Unassembled WGS sequence"/>
</dbReference>
<organism evidence="1 2">
    <name type="scientific">Ophiocordyceps camponoti-floridani</name>
    <dbReference type="NCBI Taxonomy" id="2030778"/>
    <lineage>
        <taxon>Eukaryota</taxon>
        <taxon>Fungi</taxon>
        <taxon>Dikarya</taxon>
        <taxon>Ascomycota</taxon>
        <taxon>Pezizomycotina</taxon>
        <taxon>Sordariomycetes</taxon>
        <taxon>Hypocreomycetidae</taxon>
        <taxon>Hypocreales</taxon>
        <taxon>Ophiocordycipitaceae</taxon>
        <taxon>Ophiocordyceps</taxon>
    </lineage>
</organism>
<dbReference type="EMBL" id="JAACLJ010000005">
    <property type="protein sequence ID" value="KAF4585432.1"/>
    <property type="molecule type" value="Genomic_DNA"/>
</dbReference>
<protein>
    <submittedName>
        <fullName evidence="1">Ribonuclease P/MRP protein subunit POP1</fullName>
    </submittedName>
</protein>
<accession>A0A8H4Q4D9</accession>
<sequence length="451" mass="49261">MRLQPLPSVYRPSTCSVLYGSYDSPGSRQASESGKPWTAIAAQDFIHKIDLIAPQDCCSALLRKQVEQRQKPVYARFTMQLEQLLQVDALGEDVRKGDVLLLSQGRASTDNVFSLSKGILKMYLDKETFERAGLPGKLYTAAGNRGLEPRWVVSHNLANPPGKQATQRLLYACQQVFHKPVAWLFCDADLSGSRFHLIAAHKPVIFEAEANITECRTILHMKPQVSATILATGDGCGLEETGSELIEWLSLVRLKSPRVAADDTVDSFLSRYSVPDGTDSQTKICLLSWQGFMSSSWLRTVAADALRACPPQQWISISATTLSTDIAGLGSELTLLRPSGVADEFLINEGLLDQPPQIGLTLGGVDIVSAGRVLDAAMKFQIGFAEVGNGQISVLDQKFGSLYSLDNEKGCLVILVLQININVEFAYQSTQQIQTIVARGGVYQRVAVLVL</sequence>
<dbReference type="PANTHER" id="PTHR15396">
    <property type="entry name" value="RIBONUCLEASE P PROTEIN SUBUNIT P40"/>
    <property type="match status" value="1"/>
</dbReference>
<reference evidence="1 2" key="1">
    <citation type="journal article" date="2020" name="G3 (Bethesda)">
        <title>Genetic Underpinnings of Host Manipulation by Ophiocordyceps as Revealed by Comparative Transcriptomics.</title>
        <authorList>
            <person name="Will I."/>
            <person name="Das B."/>
            <person name="Trinh T."/>
            <person name="Brachmann A."/>
            <person name="Ohm R.A."/>
            <person name="de Bekker C."/>
        </authorList>
    </citation>
    <scope>NUCLEOTIDE SEQUENCE [LARGE SCALE GENOMIC DNA]</scope>
    <source>
        <strain evidence="1 2">EC05</strain>
    </source>
</reference>
<dbReference type="GO" id="GO:0000172">
    <property type="term" value="C:ribonuclease MRP complex"/>
    <property type="evidence" value="ECO:0007669"/>
    <property type="project" value="TreeGrafter"/>
</dbReference>
<evidence type="ECO:0000313" key="2">
    <source>
        <dbReference type="Proteomes" id="UP000562929"/>
    </source>
</evidence>
<keyword evidence="2" id="KW-1185">Reference proteome</keyword>
<dbReference type="GO" id="GO:0030681">
    <property type="term" value="C:multimeric ribonuclease P complex"/>
    <property type="evidence" value="ECO:0007669"/>
    <property type="project" value="TreeGrafter"/>
</dbReference>
<dbReference type="AlphaFoldDB" id="A0A8H4Q4D9"/>
<dbReference type="GO" id="GO:0001682">
    <property type="term" value="P:tRNA 5'-leader removal"/>
    <property type="evidence" value="ECO:0007669"/>
    <property type="project" value="InterPro"/>
</dbReference>
<dbReference type="GO" id="GO:0000447">
    <property type="term" value="P:endonucleolytic cleavage in ITS1 to separate SSU-rRNA from 5.8S rRNA and LSU-rRNA from tricistronic rRNA transcript (SSU-rRNA, 5.8S rRNA, LSU-rRNA)"/>
    <property type="evidence" value="ECO:0007669"/>
    <property type="project" value="TreeGrafter"/>
</dbReference>
<gene>
    <name evidence="1" type="ORF">GQ602_004737</name>
</gene>
<dbReference type="InterPro" id="IPR013893">
    <property type="entry name" value="RNase_P_Rpp40"/>
</dbReference>
<name>A0A8H4Q4D9_9HYPO</name>
<evidence type="ECO:0000313" key="1">
    <source>
        <dbReference type="EMBL" id="KAF4585432.1"/>
    </source>
</evidence>